<dbReference type="GO" id="GO:0140662">
    <property type="term" value="F:ATP-dependent protein folding chaperone"/>
    <property type="evidence" value="ECO:0007669"/>
    <property type="project" value="InterPro"/>
</dbReference>
<feature type="region of interest" description="Disordered" evidence="4">
    <location>
        <begin position="138"/>
        <end position="159"/>
    </location>
</feature>
<dbReference type="PRINTS" id="PR00301">
    <property type="entry name" value="HEATSHOCK70"/>
</dbReference>
<keyword evidence="2" id="KW-0547">Nucleotide-binding</keyword>
<sequence>MISGDKDENINNFLLLDIASISLGIETFGGVMTPIIKRNTTVQTKTSVTLTTSVDNQSHIVLQVYEGERKMTKDNTLLGNFELGGIRAALRGVPKIEVSLDLDAYDNLVITAQDKLTGKTEILQITKLTLSERKKFCDPDDSNLPALPQIDSEDDLTKP</sequence>
<protein>
    <submittedName>
        <fullName evidence="6">Heat shock protein 70</fullName>
    </submittedName>
</protein>
<dbReference type="Proteomes" id="UP000887578">
    <property type="component" value="Unplaced"/>
</dbReference>
<reference evidence="6" key="1">
    <citation type="submission" date="2022-11" db="UniProtKB">
        <authorList>
            <consortium name="WormBaseParasite"/>
        </authorList>
    </citation>
    <scope>IDENTIFICATION</scope>
</reference>
<evidence type="ECO:0000256" key="1">
    <source>
        <dbReference type="ARBA" id="ARBA00007381"/>
    </source>
</evidence>
<accession>A0A914QNH4</accession>
<dbReference type="InterPro" id="IPR013126">
    <property type="entry name" value="Hsp_70_fam"/>
</dbReference>
<keyword evidence="3" id="KW-0067">ATP-binding</keyword>
<comment type="similarity">
    <text evidence="1">Belongs to the heat shock protein 70 family.</text>
</comment>
<evidence type="ECO:0000256" key="3">
    <source>
        <dbReference type="ARBA" id="ARBA00022840"/>
    </source>
</evidence>
<dbReference type="SUPFAM" id="SSF100920">
    <property type="entry name" value="Heat shock protein 70kD (HSP70), peptide-binding domain"/>
    <property type="match status" value="1"/>
</dbReference>
<keyword evidence="5" id="KW-1185">Reference proteome</keyword>
<evidence type="ECO:0000256" key="4">
    <source>
        <dbReference type="SAM" id="MobiDB-lite"/>
    </source>
</evidence>
<dbReference type="Gene3D" id="2.60.34.10">
    <property type="entry name" value="Substrate Binding Domain Of DNAk, Chain A, domain 1"/>
    <property type="match status" value="1"/>
</dbReference>
<evidence type="ECO:0000313" key="6">
    <source>
        <dbReference type="WBParaSite" id="PDA_v2.g4860.t1"/>
    </source>
</evidence>
<organism evidence="5 6">
    <name type="scientific">Panagrolaimus davidi</name>
    <dbReference type="NCBI Taxonomy" id="227884"/>
    <lineage>
        <taxon>Eukaryota</taxon>
        <taxon>Metazoa</taxon>
        <taxon>Ecdysozoa</taxon>
        <taxon>Nematoda</taxon>
        <taxon>Chromadorea</taxon>
        <taxon>Rhabditida</taxon>
        <taxon>Tylenchina</taxon>
        <taxon>Panagrolaimomorpha</taxon>
        <taxon>Panagrolaimoidea</taxon>
        <taxon>Panagrolaimidae</taxon>
        <taxon>Panagrolaimus</taxon>
    </lineage>
</organism>
<evidence type="ECO:0000313" key="5">
    <source>
        <dbReference type="Proteomes" id="UP000887578"/>
    </source>
</evidence>
<dbReference type="Pfam" id="PF00012">
    <property type="entry name" value="HSP70"/>
    <property type="match status" value="1"/>
</dbReference>
<dbReference type="InterPro" id="IPR029047">
    <property type="entry name" value="HSP70_peptide-bd_sf"/>
</dbReference>
<proteinExistence type="inferred from homology"/>
<evidence type="ECO:0000256" key="2">
    <source>
        <dbReference type="ARBA" id="ARBA00022741"/>
    </source>
</evidence>
<dbReference type="AlphaFoldDB" id="A0A914QNH4"/>
<dbReference type="GO" id="GO:0005524">
    <property type="term" value="F:ATP binding"/>
    <property type="evidence" value="ECO:0007669"/>
    <property type="project" value="UniProtKB-KW"/>
</dbReference>
<dbReference type="PANTHER" id="PTHR19375">
    <property type="entry name" value="HEAT SHOCK PROTEIN 70KDA"/>
    <property type="match status" value="1"/>
</dbReference>
<dbReference type="WBParaSite" id="PDA_v2.g4860.t1">
    <property type="protein sequence ID" value="PDA_v2.g4860.t1"/>
    <property type="gene ID" value="PDA_v2.g4860"/>
</dbReference>
<name>A0A914QNH4_9BILA</name>